<feature type="region of interest" description="Disordered" evidence="1">
    <location>
        <begin position="226"/>
        <end position="278"/>
    </location>
</feature>
<dbReference type="eggNOG" id="ENOG502RXXH">
    <property type="taxonomic scope" value="Eukaryota"/>
</dbReference>
<accession>A0A1U7YX19</accession>
<evidence type="ECO:0000313" key="3">
    <source>
        <dbReference type="RefSeq" id="XP_010245048.1"/>
    </source>
</evidence>
<name>A0A1U7YX19_NELNU</name>
<protein>
    <submittedName>
        <fullName evidence="3">Uncharacterized protein LOC104588704</fullName>
    </submittedName>
</protein>
<dbReference type="PANTHER" id="PTHR34120">
    <property type="entry name" value="EXPRESSED PROTEIN"/>
    <property type="match status" value="1"/>
</dbReference>
<keyword evidence="2" id="KW-1185">Reference proteome</keyword>
<dbReference type="RefSeq" id="XP_010245048.1">
    <property type="nucleotide sequence ID" value="XM_010246746.2"/>
</dbReference>
<organism evidence="2 3">
    <name type="scientific">Nelumbo nucifera</name>
    <name type="common">Sacred lotus</name>
    <dbReference type="NCBI Taxonomy" id="4432"/>
    <lineage>
        <taxon>Eukaryota</taxon>
        <taxon>Viridiplantae</taxon>
        <taxon>Streptophyta</taxon>
        <taxon>Embryophyta</taxon>
        <taxon>Tracheophyta</taxon>
        <taxon>Spermatophyta</taxon>
        <taxon>Magnoliopsida</taxon>
        <taxon>Proteales</taxon>
        <taxon>Nelumbonaceae</taxon>
        <taxon>Nelumbo</taxon>
    </lineage>
</organism>
<feature type="compositionally biased region" description="Basic residues" evidence="1">
    <location>
        <begin position="166"/>
        <end position="181"/>
    </location>
</feature>
<feature type="region of interest" description="Disordered" evidence="1">
    <location>
        <begin position="153"/>
        <end position="200"/>
    </location>
</feature>
<evidence type="ECO:0000313" key="2">
    <source>
        <dbReference type="Proteomes" id="UP000189703"/>
    </source>
</evidence>
<dbReference type="FunCoup" id="A0A1U7YX19">
    <property type="interactions" value="937"/>
</dbReference>
<dbReference type="AlphaFoldDB" id="A0A1U7YX19"/>
<evidence type="ECO:0000256" key="1">
    <source>
        <dbReference type="SAM" id="MobiDB-lite"/>
    </source>
</evidence>
<dbReference type="GeneID" id="104588704"/>
<dbReference type="InParanoid" id="A0A1U7YX19"/>
<feature type="compositionally biased region" description="Low complexity" evidence="1">
    <location>
        <begin position="189"/>
        <end position="200"/>
    </location>
</feature>
<dbReference type="OMA" id="CETLIDD"/>
<reference evidence="3" key="1">
    <citation type="submission" date="2025-08" db="UniProtKB">
        <authorList>
            <consortium name="RefSeq"/>
        </authorList>
    </citation>
    <scope>IDENTIFICATION</scope>
</reference>
<dbReference type="KEGG" id="nnu:104588704"/>
<feature type="region of interest" description="Disordered" evidence="1">
    <location>
        <begin position="69"/>
        <end position="97"/>
    </location>
</feature>
<sequence>MPQVDLETLVCGGGGDGKIACETLIDDHNLLPEKQDIPETLPDQPAESFWLSKDQELDWFDQNAFYERKESKKGTPNSNFSSNLNSNSNANSNSASQRFSLNLKSKASIIGLPKPQNSCYIDSRFRRNCRPSNIRFFPKKSYQASGRSVIPVAEPSSPKVSCIGRVRSKKDRSRHRWRNRRQSTEKTETATAPTTPAAPTTKLVKSRIWASFKAIFRSGCRAQQAVEVDDNPSHSPPRESFASTQFKSPASEPAADPPGLGGLKRFASGRKSDSWLSDDLDESFDRDSIWQRRNVDPLNEVDCRRDWEVVGPASV</sequence>
<feature type="compositionally biased region" description="Low complexity" evidence="1">
    <location>
        <begin position="77"/>
        <end position="96"/>
    </location>
</feature>
<dbReference type="OrthoDB" id="696504at2759"/>
<gene>
    <name evidence="3" type="primary">LOC104588704</name>
</gene>
<dbReference type="PANTHER" id="PTHR34120:SF2">
    <property type="entry name" value="OS01G0860900 PROTEIN"/>
    <property type="match status" value="1"/>
</dbReference>
<dbReference type="Proteomes" id="UP000189703">
    <property type="component" value="Unplaced"/>
</dbReference>
<proteinExistence type="predicted"/>